<evidence type="ECO:0000313" key="2">
    <source>
        <dbReference type="Proteomes" id="UP000503505"/>
    </source>
</evidence>
<dbReference type="PANTHER" id="PTHR12697">
    <property type="entry name" value="PBS LYASE HEAT-LIKE PROTEIN"/>
    <property type="match status" value="1"/>
</dbReference>
<dbReference type="Gene3D" id="1.25.10.10">
    <property type="entry name" value="Leucine-rich Repeat Variant"/>
    <property type="match status" value="2"/>
</dbReference>
<accession>A0AAE6WVQ3</accession>
<dbReference type="SMART" id="SM00567">
    <property type="entry name" value="EZ_HEAT"/>
    <property type="match status" value="6"/>
</dbReference>
<dbReference type="AlphaFoldDB" id="A0AAE6WVQ3"/>
<name>A0AAE6WVQ3_9GAMM</name>
<dbReference type="InterPro" id="IPR004155">
    <property type="entry name" value="PBS_lyase_HEAT"/>
</dbReference>
<protein>
    <submittedName>
        <fullName evidence="1">HEAT repeat domain-containing protein</fullName>
    </submittedName>
</protein>
<dbReference type="GO" id="GO:0016491">
    <property type="term" value="F:oxidoreductase activity"/>
    <property type="evidence" value="ECO:0007669"/>
    <property type="project" value="TreeGrafter"/>
</dbReference>
<dbReference type="EMBL" id="CP044463">
    <property type="protein sequence ID" value="QIC67282.1"/>
    <property type="molecule type" value="Genomic_DNA"/>
</dbReference>
<organism evidence="1 2">
    <name type="scientific">Acinetobacter schindleri</name>
    <dbReference type="NCBI Taxonomy" id="108981"/>
    <lineage>
        <taxon>Bacteria</taxon>
        <taxon>Pseudomonadati</taxon>
        <taxon>Pseudomonadota</taxon>
        <taxon>Gammaproteobacteria</taxon>
        <taxon>Moraxellales</taxon>
        <taxon>Moraxellaceae</taxon>
        <taxon>Acinetobacter</taxon>
    </lineage>
</organism>
<dbReference type="InterPro" id="IPR011989">
    <property type="entry name" value="ARM-like"/>
</dbReference>
<dbReference type="Proteomes" id="UP000503505">
    <property type="component" value="Chromosome"/>
</dbReference>
<reference evidence="1 2" key="1">
    <citation type="submission" date="2019-09" db="EMBL/GenBank/DDBJ databases">
        <title>Non-baumannii Acinetobacter spp. carrying blaNDM-1 isolated in China.</title>
        <authorList>
            <person name="Cui C."/>
            <person name="Chen C."/>
            <person name="Sun J."/>
            <person name="Liu Y."/>
        </authorList>
    </citation>
    <scope>NUCLEOTIDE SEQUENCE [LARGE SCALE GENOMIC DNA]</scope>
    <source>
        <strain evidence="1 2">HZE23-1</strain>
    </source>
</reference>
<proteinExistence type="predicted"/>
<dbReference type="SUPFAM" id="SSF48371">
    <property type="entry name" value="ARM repeat"/>
    <property type="match status" value="1"/>
</dbReference>
<sequence>MNPNYPQLEILDEDDLDLLDQLNQDDEKIRFITLMNIADEEREELLPWLYHALSHDPAEIVRKEAAKRLEGWEDETSLLALAHALSDESKKVIEAATQSLSEVKNPQAATVLAPFLNEDAVEVKVAILRALKPLRVVSLFEKILSNIHHENVLVRREAVSTLSWLQLESALDSLAHIAKQESDLETRRIATGGLAYSKQPTQNIIDALQHGLSADDWQLRIEAALTVGKLKLIALEDQLIQLMSDSYWQVRIPAVRSLGLLKSVKAIDGLADNFFYEISNLRKEVALALGEIGGQEAEILLKAHELDPDPEVRKAIRISLNQIRECHASS</sequence>
<dbReference type="InterPro" id="IPR016024">
    <property type="entry name" value="ARM-type_fold"/>
</dbReference>
<dbReference type="Pfam" id="PF13646">
    <property type="entry name" value="HEAT_2"/>
    <property type="match status" value="2"/>
</dbReference>
<dbReference type="PANTHER" id="PTHR12697:SF5">
    <property type="entry name" value="DEOXYHYPUSINE HYDROXYLASE"/>
    <property type="match status" value="1"/>
</dbReference>
<gene>
    <name evidence="1" type="ORF">FSC10_07830</name>
</gene>
<evidence type="ECO:0000313" key="1">
    <source>
        <dbReference type="EMBL" id="QIC67282.1"/>
    </source>
</evidence>
<dbReference type="RefSeq" id="WP_163171362.1">
    <property type="nucleotide sequence ID" value="NZ_CP044463.1"/>
</dbReference>